<keyword evidence="3" id="KW-0813">Transport</keyword>
<evidence type="ECO:0000256" key="4">
    <source>
        <dbReference type="ARBA" id="ARBA00022692"/>
    </source>
</evidence>
<name>A0A0P6XBG4_9CHLR</name>
<evidence type="ECO:0000256" key="8">
    <source>
        <dbReference type="SAM" id="MobiDB-lite"/>
    </source>
</evidence>
<feature type="transmembrane region" description="Helical" evidence="9">
    <location>
        <begin position="409"/>
        <end position="427"/>
    </location>
</feature>
<feature type="transmembrane region" description="Helical" evidence="9">
    <location>
        <begin position="356"/>
        <end position="374"/>
    </location>
</feature>
<feature type="domain" description="Ammonium transporter AmtB-like" evidence="10">
    <location>
        <begin position="57"/>
        <end position="506"/>
    </location>
</feature>
<feature type="transmembrane region" description="Helical" evidence="9">
    <location>
        <begin position="204"/>
        <end position="225"/>
    </location>
</feature>
<keyword evidence="12" id="KW-1185">Reference proteome</keyword>
<keyword evidence="6 9" id="KW-0472">Membrane</keyword>
<dbReference type="GO" id="GO:0097272">
    <property type="term" value="P:ammonium homeostasis"/>
    <property type="evidence" value="ECO:0007669"/>
    <property type="project" value="TreeGrafter"/>
</dbReference>
<dbReference type="InterPro" id="IPR018047">
    <property type="entry name" value="Ammonium_transpt_CS"/>
</dbReference>
<evidence type="ECO:0000259" key="10">
    <source>
        <dbReference type="Pfam" id="PF00909"/>
    </source>
</evidence>
<evidence type="ECO:0000256" key="2">
    <source>
        <dbReference type="ARBA" id="ARBA00005887"/>
    </source>
</evidence>
<feature type="transmembrane region" description="Helical" evidence="9">
    <location>
        <begin position="162"/>
        <end position="183"/>
    </location>
</feature>
<keyword evidence="5 9" id="KW-1133">Transmembrane helix</keyword>
<feature type="transmembrane region" description="Helical" evidence="9">
    <location>
        <begin position="380"/>
        <end position="397"/>
    </location>
</feature>
<dbReference type="GO" id="GO:0008519">
    <property type="term" value="F:ammonium channel activity"/>
    <property type="evidence" value="ECO:0007669"/>
    <property type="project" value="InterPro"/>
</dbReference>
<evidence type="ECO:0000313" key="11">
    <source>
        <dbReference type="EMBL" id="KPL72600.1"/>
    </source>
</evidence>
<dbReference type="Pfam" id="PF00909">
    <property type="entry name" value="Ammonium_transp"/>
    <property type="match status" value="1"/>
</dbReference>
<keyword evidence="4 9" id="KW-0812">Transmembrane</keyword>
<feature type="region of interest" description="Disordered" evidence="8">
    <location>
        <begin position="515"/>
        <end position="535"/>
    </location>
</feature>
<comment type="subcellular location">
    <subcellularLocation>
        <location evidence="1">Membrane</location>
        <topology evidence="1">Multi-pass membrane protein</topology>
    </subcellularLocation>
</comment>
<keyword evidence="7" id="KW-0924">Ammonia transport</keyword>
<evidence type="ECO:0000256" key="9">
    <source>
        <dbReference type="SAM" id="Phobius"/>
    </source>
</evidence>
<dbReference type="GO" id="GO:0016020">
    <property type="term" value="C:membrane"/>
    <property type="evidence" value="ECO:0007669"/>
    <property type="project" value="UniProtKB-SubCell"/>
</dbReference>
<feature type="transmembrane region" description="Helical" evidence="9">
    <location>
        <begin position="319"/>
        <end position="344"/>
    </location>
</feature>
<evidence type="ECO:0000256" key="1">
    <source>
        <dbReference type="ARBA" id="ARBA00004141"/>
    </source>
</evidence>
<organism evidence="11 12">
    <name type="scientific">Leptolinea tardivitalis</name>
    <dbReference type="NCBI Taxonomy" id="229920"/>
    <lineage>
        <taxon>Bacteria</taxon>
        <taxon>Bacillati</taxon>
        <taxon>Chloroflexota</taxon>
        <taxon>Anaerolineae</taxon>
        <taxon>Anaerolineales</taxon>
        <taxon>Anaerolineaceae</taxon>
        <taxon>Leptolinea</taxon>
    </lineage>
</organism>
<dbReference type="PANTHER" id="PTHR11730:SF6">
    <property type="entry name" value="AMMONIUM TRANSPORTER"/>
    <property type="match status" value="1"/>
</dbReference>
<feature type="transmembrane region" description="Helical" evidence="9">
    <location>
        <begin position="245"/>
        <end position="266"/>
    </location>
</feature>
<dbReference type="RefSeq" id="WP_201775944.1">
    <property type="nucleotide sequence ID" value="NZ_BBYA01000008.1"/>
</dbReference>
<dbReference type="PANTHER" id="PTHR11730">
    <property type="entry name" value="AMMONIUM TRANSPORTER"/>
    <property type="match status" value="1"/>
</dbReference>
<evidence type="ECO:0000313" key="12">
    <source>
        <dbReference type="Proteomes" id="UP000050430"/>
    </source>
</evidence>
<evidence type="ECO:0000256" key="6">
    <source>
        <dbReference type="ARBA" id="ARBA00023136"/>
    </source>
</evidence>
<dbReference type="Proteomes" id="UP000050430">
    <property type="component" value="Unassembled WGS sequence"/>
</dbReference>
<gene>
    <name evidence="11" type="ORF">ADM99_05690</name>
</gene>
<evidence type="ECO:0000256" key="7">
    <source>
        <dbReference type="ARBA" id="ARBA00023177"/>
    </source>
</evidence>
<dbReference type="SUPFAM" id="SSF111352">
    <property type="entry name" value="Ammonium transporter"/>
    <property type="match status" value="1"/>
</dbReference>
<feature type="transmembrane region" description="Helical" evidence="9">
    <location>
        <begin position="287"/>
        <end position="304"/>
    </location>
</feature>
<evidence type="ECO:0000256" key="3">
    <source>
        <dbReference type="ARBA" id="ARBA00022448"/>
    </source>
</evidence>
<sequence length="535" mass="56191">MSTILKHRIKWLRILIMASLVAALFIPSLVVFADDGGPTVESVNGAVQGVSLDLNTLWLFIAAFLVFFMQAGFALVETGFTRAKNVAHTMMMNLMVFCVGAIGYWATGFAIQFGGINFVYPEISSSLPAWSFAPVTLSNWVSDKLVSPLLIGGSNVFGLDGFFLNGVTLSSGILAFFLFQMVFMDTAATIPTGSMAERLKFSGFVLMGLWVSMFIYPLVGNWVWGGGWLANLGRSIGWGNGVVDFAGSGVVHMIGGAVALAGAIVIGPRIGKFNKDGSANTIPGHNISLGVLGTIILFFGWFGFNPGSSLGFTGGLRNLAILAAVNTLLAGAAGGMSAMFYMWWFSKAKKPDPSMSVNGVLAGLVAITAPCAFVDVWASVVIGLIAGVWVCLASVLLERLKIDDPVGAIPVHFCNGLWGVLAVGIFANGNPDTAAWNGISTPVTGLLYGGTTQILSQTAEALSIIVFVGGLSFVFFKVISALGLLRVSAKDELAGLDLPEMGSLGYPKDWEPSSTALKGLPGEKGKVTSVPVPVD</sequence>
<feature type="transmembrane region" description="Helical" evidence="9">
    <location>
        <begin position="57"/>
        <end position="76"/>
    </location>
</feature>
<accession>A0A0P6XBG4</accession>
<feature type="transmembrane region" description="Helical" evidence="9">
    <location>
        <begin position="96"/>
        <end position="120"/>
    </location>
</feature>
<reference evidence="11 12" key="1">
    <citation type="submission" date="2015-07" db="EMBL/GenBank/DDBJ databases">
        <title>Genome sequence of Leptolinea tardivitalis DSM 16556.</title>
        <authorList>
            <person name="Hemp J."/>
            <person name="Ward L.M."/>
            <person name="Pace L.A."/>
            <person name="Fischer W.W."/>
        </authorList>
    </citation>
    <scope>NUCLEOTIDE SEQUENCE [LARGE SCALE GENOMIC DNA]</scope>
    <source>
        <strain evidence="11 12">YMTK-2</strain>
    </source>
</reference>
<dbReference type="AlphaFoldDB" id="A0A0P6XBG4"/>
<comment type="caution">
    <text evidence="11">The sequence shown here is derived from an EMBL/GenBank/DDBJ whole genome shotgun (WGS) entry which is preliminary data.</text>
</comment>
<dbReference type="PATRIC" id="fig|229920.5.peg.1109"/>
<dbReference type="PROSITE" id="PS01219">
    <property type="entry name" value="AMMONIUM_TRANSP"/>
    <property type="match status" value="1"/>
</dbReference>
<dbReference type="Gene3D" id="1.10.3430.10">
    <property type="entry name" value="Ammonium transporter AmtB like domains"/>
    <property type="match status" value="1"/>
</dbReference>
<proteinExistence type="inferred from homology"/>
<comment type="similarity">
    <text evidence="2">Belongs to the ammonia transporter channel (TC 1.A.11.2) family.</text>
</comment>
<dbReference type="STRING" id="229920.ADM99_05690"/>
<feature type="transmembrane region" description="Helical" evidence="9">
    <location>
        <begin position="461"/>
        <end position="485"/>
    </location>
</feature>
<dbReference type="InterPro" id="IPR029020">
    <property type="entry name" value="Ammonium/urea_transptr"/>
</dbReference>
<evidence type="ECO:0000256" key="5">
    <source>
        <dbReference type="ARBA" id="ARBA00022989"/>
    </source>
</evidence>
<dbReference type="EMBL" id="LGCK01000007">
    <property type="protein sequence ID" value="KPL72600.1"/>
    <property type="molecule type" value="Genomic_DNA"/>
</dbReference>
<dbReference type="InterPro" id="IPR024041">
    <property type="entry name" value="NH4_transpt_AmtB-like_dom"/>
</dbReference>
<protein>
    <submittedName>
        <fullName evidence="11">Ammonium transporter</fullName>
    </submittedName>
</protein>